<dbReference type="EMBL" id="AM902716">
    <property type="protein sequence ID" value="CAP42204.1"/>
    <property type="molecule type" value="Genomic_DNA"/>
</dbReference>
<evidence type="ECO:0008006" key="3">
    <source>
        <dbReference type="Google" id="ProtNLM"/>
    </source>
</evidence>
<sequence>MESGKAVSVMPGDRMAAGKGCGTARELVNARLYHCTMSPPARLAVETSLSRVDACQWNALAGEQPFVRHEFLSALHDTGCAAPDTGWAPYYLLLRRADRLAGAVPLYLKGHSRGEYVFDYAWADAFERHGLRYYPKLLAAVPFTPVGGPRLLAANADDRLELAHGLVELAQGLKVSSLHVLFPGEDDLAALRQAGCMVREGVQFHWRNAGYASLDAFLAELNHDKRKKIRQDRKKVQAAGVEFRWLSGAQIDAASLAFFYRCYRHTYFAHGNPPYLSAEFFQRLHAALPGALVLVMALRNGEPIAAALNMQGGDILYGRYWGALEFVPGLHFETCYLQSIDYCIQHGLAHFEGGAQGEHKMARGLLPTPTWSAHWIADPRFAAAIEDFLERETEAVDDYMGELEAHTPFRRSYKK</sequence>
<dbReference type="STRING" id="94624.Bpet1864"/>
<evidence type="ECO:0000313" key="1">
    <source>
        <dbReference type="EMBL" id="CAP42204.1"/>
    </source>
</evidence>
<evidence type="ECO:0000313" key="2">
    <source>
        <dbReference type="Proteomes" id="UP000001225"/>
    </source>
</evidence>
<dbReference type="Proteomes" id="UP000001225">
    <property type="component" value="Chromosome"/>
</dbReference>
<dbReference type="PANTHER" id="PTHR47017">
    <property type="entry name" value="ACYL-COA"/>
    <property type="match status" value="1"/>
</dbReference>
<organism evidence="1 2">
    <name type="scientific">Bordetella petrii (strain ATCC BAA-461 / DSM 12804 / CCUG 43448 / CIP 107267 / Se-1111R)</name>
    <dbReference type="NCBI Taxonomy" id="340100"/>
    <lineage>
        <taxon>Bacteria</taxon>
        <taxon>Pseudomonadati</taxon>
        <taxon>Pseudomonadota</taxon>
        <taxon>Betaproteobacteria</taxon>
        <taxon>Burkholderiales</taxon>
        <taxon>Alcaligenaceae</taxon>
        <taxon>Bordetella</taxon>
    </lineage>
</organism>
<reference evidence="1 2" key="1">
    <citation type="journal article" date="2008" name="BMC Genomics">
        <title>The missing link: Bordetella petrii is endowed with both the metabolic versatility of environmental bacteria and virulence traits of pathogenic Bordetellae.</title>
        <authorList>
            <person name="Gross R."/>
            <person name="Guzman C.A."/>
            <person name="Sebaihia M."/>
            <person name="Martins Dos Santos V.A."/>
            <person name="Pieper D.H."/>
            <person name="Koebnik R."/>
            <person name="Lechner M."/>
            <person name="Bartels D."/>
            <person name="Buhrmester J."/>
            <person name="Choudhuri J.V."/>
            <person name="Ebensen T."/>
            <person name="Gaigalat L."/>
            <person name="Herrmann S."/>
            <person name="Khachane A.N."/>
            <person name="Larisch C."/>
            <person name="Link S."/>
            <person name="Linke B."/>
            <person name="Meyer F."/>
            <person name="Mormann S."/>
            <person name="Nakunst D."/>
            <person name="Rueckert C."/>
            <person name="Schneiker-Bekel S."/>
            <person name="Schulze K."/>
            <person name="Vorhoelter F.J."/>
            <person name="Yevsa T."/>
            <person name="Engle J.T."/>
            <person name="Goldman W.E."/>
            <person name="Puehler A."/>
            <person name="Goebel U.B."/>
            <person name="Goesmann A."/>
            <person name="Bloecker H."/>
            <person name="Kaiser O."/>
            <person name="Martinez-Arias R."/>
        </authorList>
    </citation>
    <scope>NUCLEOTIDE SEQUENCE [LARGE SCALE GENOMIC DNA]</scope>
    <source>
        <strain evidence="2">ATCC BAA-461 / DSM 12804 / CCUG 43448 / CIP 107267 / Se-1111R</strain>
    </source>
</reference>
<proteinExistence type="predicted"/>
<name>A9IJE2_BORPD</name>
<dbReference type="SUPFAM" id="SSF55729">
    <property type="entry name" value="Acyl-CoA N-acyltransferases (Nat)"/>
    <property type="match status" value="1"/>
</dbReference>
<dbReference type="PANTHER" id="PTHR47017:SF1">
    <property type="entry name" value="ACYL-COA"/>
    <property type="match status" value="1"/>
</dbReference>
<dbReference type="AlphaFoldDB" id="A9IJE2"/>
<dbReference type="InterPro" id="IPR007434">
    <property type="entry name" value="FemAB-like"/>
</dbReference>
<keyword evidence="2" id="KW-1185">Reference proteome</keyword>
<protein>
    <recommendedName>
        <fullName evidence="3">N-acetyltransferase</fullName>
    </recommendedName>
</protein>
<dbReference type="Pfam" id="PF04339">
    <property type="entry name" value="FemAB_like"/>
    <property type="match status" value="1"/>
</dbReference>
<dbReference type="eggNOG" id="COG3146">
    <property type="taxonomic scope" value="Bacteria"/>
</dbReference>
<accession>A9IJE2</accession>
<dbReference type="Gene3D" id="3.40.630.30">
    <property type="match status" value="1"/>
</dbReference>
<dbReference type="InterPro" id="IPR016181">
    <property type="entry name" value="Acyl_CoA_acyltransferase"/>
</dbReference>
<dbReference type="KEGG" id="bpt:Bpet1864"/>
<gene>
    <name evidence="1" type="ordered locus">Bpet1864</name>
</gene>